<dbReference type="InterPro" id="IPR004260">
    <property type="entry name" value="Pyr-dimer_DNA_glycosylase"/>
</dbReference>
<proteinExistence type="predicted"/>
<name>A0A6C0BDP3_9ZZZZ</name>
<dbReference type="AlphaFoldDB" id="A0A6C0BDP3"/>
<protein>
    <submittedName>
        <fullName evidence="1">Uncharacterized protein</fullName>
    </submittedName>
</protein>
<dbReference type="EMBL" id="MN739121">
    <property type="protein sequence ID" value="QHS89924.1"/>
    <property type="molecule type" value="Genomic_DNA"/>
</dbReference>
<accession>A0A6C0BDP3</accession>
<evidence type="ECO:0000313" key="1">
    <source>
        <dbReference type="EMBL" id="QHS89924.1"/>
    </source>
</evidence>
<dbReference type="Pfam" id="PF03013">
    <property type="entry name" value="Pyr_excise"/>
    <property type="match status" value="1"/>
</dbReference>
<reference evidence="1" key="1">
    <citation type="journal article" date="2020" name="Nature">
        <title>Giant virus diversity and host interactions through global metagenomics.</title>
        <authorList>
            <person name="Schulz F."/>
            <person name="Roux S."/>
            <person name="Paez-Espino D."/>
            <person name="Jungbluth S."/>
            <person name="Walsh D.A."/>
            <person name="Denef V.J."/>
            <person name="McMahon K.D."/>
            <person name="Konstantinidis K.T."/>
            <person name="Eloe-Fadrosh E.A."/>
            <person name="Kyrpides N.C."/>
            <person name="Woyke T."/>
        </authorList>
    </citation>
    <scope>NUCLEOTIDE SEQUENCE</scope>
    <source>
        <strain evidence="1">GVMAG-M-3300010160-4</strain>
    </source>
</reference>
<sequence length="285" mass="33533">MVNIFIIVPDIQKTAELLDQQRLGKQRVECKQIIDVLERYDTTKVLDRGWSSHPATRSWVGYTNHLKVYFNIIVREWIRRGFVNNMDLYQIDESLYHVVPCSFDGKSVSYDLSLFNQYSFPFWVSFPPFYMSHQAALCRKNPSYYKFLLRKELDPFLNNGYLWTSNVTMDCYTNWNFSFHEPLACGCPAIYRISTTDVLKWIKSPFINPKTNNKISEKGAIYKDLKEAMEKHKIIIYNSFIYYENNPICSVYEIDKGLSLLESYYQSMGGYPQPFQLVYKLASGL</sequence>
<organism evidence="1">
    <name type="scientific">viral metagenome</name>
    <dbReference type="NCBI Taxonomy" id="1070528"/>
    <lineage>
        <taxon>unclassified sequences</taxon>
        <taxon>metagenomes</taxon>
        <taxon>organismal metagenomes</taxon>
    </lineage>
</organism>